<dbReference type="PATRIC" id="fig|1280952.3.peg.1469"/>
<keyword evidence="3 7" id="KW-0489">Methyltransferase</keyword>
<dbReference type="Proteomes" id="UP000024816">
    <property type="component" value="Unassembled WGS sequence"/>
</dbReference>
<name>A0A059FEP0_9PROT</name>
<dbReference type="Gene3D" id="3.40.50.150">
    <property type="entry name" value="Vaccinia Virus protein VP39"/>
    <property type="match status" value="1"/>
</dbReference>
<gene>
    <name evidence="7" type="ORF">HJA_07407</name>
</gene>
<keyword evidence="8" id="KW-1185">Reference proteome</keyword>
<dbReference type="EC" id="2.1.1.80" evidence="2"/>
<dbReference type="PROSITE" id="PS50123">
    <property type="entry name" value="CHER"/>
    <property type="match status" value="1"/>
</dbReference>
<keyword evidence="5" id="KW-0949">S-adenosyl-L-methionine</keyword>
<dbReference type="PANTHER" id="PTHR24422">
    <property type="entry name" value="CHEMOTAXIS PROTEIN METHYLTRANSFERASE"/>
    <property type="match status" value="1"/>
</dbReference>
<dbReference type="InterPro" id="IPR000780">
    <property type="entry name" value="CheR_MeTrfase"/>
</dbReference>
<evidence type="ECO:0000313" key="7">
    <source>
        <dbReference type="EMBL" id="KCZ89105.1"/>
    </source>
</evidence>
<comment type="caution">
    <text evidence="7">The sequence shown here is derived from an EMBL/GenBank/DDBJ whole genome shotgun (WGS) entry which is preliminary data.</text>
</comment>
<dbReference type="InterPro" id="IPR029063">
    <property type="entry name" value="SAM-dependent_MTases_sf"/>
</dbReference>
<evidence type="ECO:0000256" key="4">
    <source>
        <dbReference type="ARBA" id="ARBA00022679"/>
    </source>
</evidence>
<proteinExistence type="predicted"/>
<dbReference type="InterPro" id="IPR036804">
    <property type="entry name" value="CheR_N_sf"/>
</dbReference>
<protein>
    <recommendedName>
        <fullName evidence="2">protein-glutamate O-methyltransferase</fullName>
        <ecNumber evidence="2">2.1.1.80</ecNumber>
    </recommendedName>
</protein>
<evidence type="ECO:0000259" key="6">
    <source>
        <dbReference type="PROSITE" id="PS50123"/>
    </source>
</evidence>
<dbReference type="SUPFAM" id="SSF53335">
    <property type="entry name" value="S-adenosyl-L-methionine-dependent methyltransferases"/>
    <property type="match status" value="1"/>
</dbReference>
<organism evidence="7 8">
    <name type="scientific">Hyphomonas jannaschiana VP2</name>
    <dbReference type="NCBI Taxonomy" id="1280952"/>
    <lineage>
        <taxon>Bacteria</taxon>
        <taxon>Pseudomonadati</taxon>
        <taxon>Pseudomonadota</taxon>
        <taxon>Alphaproteobacteria</taxon>
        <taxon>Hyphomonadales</taxon>
        <taxon>Hyphomonadaceae</taxon>
        <taxon>Hyphomonas</taxon>
    </lineage>
</organism>
<dbReference type="Pfam" id="PF01739">
    <property type="entry name" value="CheR"/>
    <property type="match status" value="1"/>
</dbReference>
<dbReference type="PANTHER" id="PTHR24422:SF21">
    <property type="entry name" value="CHEMOTAXIS PROTEIN METHYLTRANSFERASE 1"/>
    <property type="match status" value="1"/>
</dbReference>
<keyword evidence="4 7" id="KW-0808">Transferase</keyword>
<reference evidence="7 8" key="1">
    <citation type="journal article" date="2014" name="Antonie Van Leeuwenhoek">
        <title>Hyphomonas beringensis sp. nov. and Hyphomonas chukchiensis sp. nov., isolated from surface seawater of the Bering Sea and Chukchi Sea.</title>
        <authorList>
            <person name="Li C."/>
            <person name="Lai Q."/>
            <person name="Li G."/>
            <person name="Dong C."/>
            <person name="Wang J."/>
            <person name="Liao Y."/>
            <person name="Shao Z."/>
        </authorList>
    </citation>
    <scope>NUCLEOTIDE SEQUENCE [LARGE SCALE GENOMIC DNA]</scope>
    <source>
        <strain evidence="7 8">VP2</strain>
    </source>
</reference>
<dbReference type="STRING" id="1280952.HJA_07407"/>
<comment type="catalytic activity">
    <reaction evidence="1">
        <text>L-glutamyl-[protein] + S-adenosyl-L-methionine = [protein]-L-glutamate 5-O-methyl ester + S-adenosyl-L-homocysteine</text>
        <dbReference type="Rhea" id="RHEA:24452"/>
        <dbReference type="Rhea" id="RHEA-COMP:10208"/>
        <dbReference type="Rhea" id="RHEA-COMP:10311"/>
        <dbReference type="ChEBI" id="CHEBI:29973"/>
        <dbReference type="ChEBI" id="CHEBI:57856"/>
        <dbReference type="ChEBI" id="CHEBI:59789"/>
        <dbReference type="ChEBI" id="CHEBI:82795"/>
        <dbReference type="EC" id="2.1.1.80"/>
    </reaction>
</comment>
<evidence type="ECO:0000256" key="3">
    <source>
        <dbReference type="ARBA" id="ARBA00022603"/>
    </source>
</evidence>
<dbReference type="OrthoDB" id="9816309at2"/>
<evidence type="ECO:0000256" key="5">
    <source>
        <dbReference type="ARBA" id="ARBA00022691"/>
    </source>
</evidence>
<accession>A0A059FEP0</accession>
<dbReference type="EMBL" id="ARYJ01000004">
    <property type="protein sequence ID" value="KCZ89105.1"/>
    <property type="molecule type" value="Genomic_DNA"/>
</dbReference>
<evidence type="ECO:0000256" key="1">
    <source>
        <dbReference type="ARBA" id="ARBA00001541"/>
    </source>
</evidence>
<sequence>MQDGVFNELADLALKGSGQAIPRSKSYLIEARLAPIARREGFGSLEDLVHCLKSRANPVFAAECAAALVSKDTWFFRERDTLHRLVNDILPMRLKAGNTGRVKVWIAGGSTGQEAYSLAMLLEDDPPAALRGAKIEILSTDLCKAAVERARAGRFGHYEVQKGLSIHRLMEHFTRTDSGQWEISEALRSKVSFRQHNLLESAGGLGKFDVILCRNVLSGMDRSARSRVADNLAAQLMPGGHIILGQGESLIGLTNQLEPSRDFRGSWVASGSGPKSATSAA</sequence>
<dbReference type="GO" id="GO:0008983">
    <property type="term" value="F:protein-glutamate O-methyltransferase activity"/>
    <property type="evidence" value="ECO:0007669"/>
    <property type="project" value="UniProtKB-EC"/>
</dbReference>
<dbReference type="GO" id="GO:0032259">
    <property type="term" value="P:methylation"/>
    <property type="evidence" value="ECO:0007669"/>
    <property type="project" value="UniProtKB-KW"/>
</dbReference>
<evidence type="ECO:0000256" key="2">
    <source>
        <dbReference type="ARBA" id="ARBA00012534"/>
    </source>
</evidence>
<dbReference type="RefSeq" id="WP_051597482.1">
    <property type="nucleotide sequence ID" value="NZ_ARYJ01000004.1"/>
</dbReference>
<dbReference type="InterPro" id="IPR050903">
    <property type="entry name" value="Bact_Chemotaxis_MeTrfase"/>
</dbReference>
<dbReference type="Gene3D" id="1.10.155.10">
    <property type="entry name" value="Chemotaxis receptor methyltransferase CheR, N-terminal domain"/>
    <property type="match status" value="1"/>
</dbReference>
<dbReference type="PRINTS" id="PR00996">
    <property type="entry name" value="CHERMTFRASE"/>
</dbReference>
<dbReference type="InterPro" id="IPR022642">
    <property type="entry name" value="CheR_C"/>
</dbReference>
<evidence type="ECO:0000313" key="8">
    <source>
        <dbReference type="Proteomes" id="UP000024816"/>
    </source>
</evidence>
<dbReference type="AlphaFoldDB" id="A0A059FEP0"/>
<dbReference type="eggNOG" id="COG1352">
    <property type="taxonomic scope" value="Bacteria"/>
</dbReference>
<dbReference type="SUPFAM" id="SSF47757">
    <property type="entry name" value="Chemotaxis receptor methyltransferase CheR, N-terminal domain"/>
    <property type="match status" value="1"/>
</dbReference>
<dbReference type="SMART" id="SM00138">
    <property type="entry name" value="MeTrc"/>
    <property type="match status" value="1"/>
</dbReference>
<feature type="domain" description="CheR-type methyltransferase" evidence="6">
    <location>
        <begin position="1"/>
        <end position="264"/>
    </location>
</feature>